<evidence type="ECO:0000256" key="1">
    <source>
        <dbReference type="ARBA" id="ARBA00004370"/>
    </source>
</evidence>
<sequence>MSELDGGLVSAREGPSLAEKERQIRMTICKYWNLSFVILLREISVPTKKKFPTMQDLCPDLATLEQVRLLSQAEIKLDEGEVRTGYRKSCVYFLPLCWMQDLIKKSADDGNFLKIHLPAIYEEIAHTRQVMLSLLTQNSIFELPALFTQVALVALLSISCVQGDMKISAIFGSFLNHPSANSFCDQFISPVCLQYTGLNYTVDYVVPFYTIYEFIIYVGWIKAAMSMLNPLFSCFTDDLYEQVPKPKDFVFCDLVPKGKKHVGCPRPLVGSTANINVAKLSDLPKKPATPEISTPNLVPPIESESAPLLGHTTPKEKLKNLGEKKKYI</sequence>
<keyword evidence="3" id="KW-1133">Transmembrane helix</keyword>
<keyword evidence="6" id="KW-0869">Chloride channel</keyword>
<dbReference type="AlphaFoldDB" id="A0A915CPU0"/>
<keyword evidence="6" id="KW-0406">Ion transport</keyword>
<feature type="region of interest" description="Disordered" evidence="7">
    <location>
        <begin position="286"/>
        <end position="328"/>
    </location>
</feature>
<dbReference type="GO" id="GO:0034707">
    <property type="term" value="C:chloride channel complex"/>
    <property type="evidence" value="ECO:0007669"/>
    <property type="project" value="UniProtKB-KW"/>
</dbReference>
<dbReference type="Proteomes" id="UP000887574">
    <property type="component" value="Unplaced"/>
</dbReference>
<dbReference type="GO" id="GO:0005254">
    <property type="term" value="F:chloride channel activity"/>
    <property type="evidence" value="ECO:0007669"/>
    <property type="project" value="UniProtKB-KW"/>
</dbReference>
<comment type="function">
    <text evidence="6">Forms chloride channels.</text>
</comment>
<keyword evidence="6" id="KW-0407">Ion channel</keyword>
<keyword evidence="8" id="KW-1185">Reference proteome</keyword>
<dbReference type="Pfam" id="PF01062">
    <property type="entry name" value="Bestrophin"/>
    <property type="match status" value="1"/>
</dbReference>
<evidence type="ECO:0000256" key="4">
    <source>
        <dbReference type="ARBA" id="ARBA00023136"/>
    </source>
</evidence>
<dbReference type="PANTHER" id="PTHR10736:SF0">
    <property type="entry name" value="BESTROPHIN HOMOLOG"/>
    <property type="match status" value="1"/>
</dbReference>
<dbReference type="GO" id="GO:0005886">
    <property type="term" value="C:plasma membrane"/>
    <property type="evidence" value="ECO:0007669"/>
    <property type="project" value="UniProtKB-SubCell"/>
</dbReference>
<evidence type="ECO:0000256" key="3">
    <source>
        <dbReference type="ARBA" id="ARBA00022989"/>
    </source>
</evidence>
<evidence type="ECO:0000313" key="8">
    <source>
        <dbReference type="Proteomes" id="UP000887574"/>
    </source>
</evidence>
<proteinExistence type="inferred from homology"/>
<organism evidence="8 9">
    <name type="scientific">Ditylenchus dipsaci</name>
    <dbReference type="NCBI Taxonomy" id="166011"/>
    <lineage>
        <taxon>Eukaryota</taxon>
        <taxon>Metazoa</taxon>
        <taxon>Ecdysozoa</taxon>
        <taxon>Nematoda</taxon>
        <taxon>Chromadorea</taxon>
        <taxon>Rhabditida</taxon>
        <taxon>Tylenchina</taxon>
        <taxon>Tylenchomorpha</taxon>
        <taxon>Sphaerularioidea</taxon>
        <taxon>Anguinidae</taxon>
        <taxon>Anguininae</taxon>
        <taxon>Ditylenchus</taxon>
    </lineage>
</organism>
<keyword evidence="6" id="KW-1003">Cell membrane</keyword>
<comment type="subcellular location">
    <subcellularLocation>
        <location evidence="6">Cell membrane</location>
        <topology evidence="6">Multi-pass membrane protein</topology>
    </subcellularLocation>
    <subcellularLocation>
        <location evidence="1">Membrane</location>
    </subcellularLocation>
</comment>
<reference evidence="9" key="1">
    <citation type="submission" date="2022-11" db="UniProtKB">
        <authorList>
            <consortium name="WormBaseParasite"/>
        </authorList>
    </citation>
    <scope>IDENTIFICATION</scope>
</reference>
<evidence type="ECO:0000256" key="6">
    <source>
        <dbReference type="RuleBase" id="RU363126"/>
    </source>
</evidence>
<keyword evidence="6" id="KW-0868">Chloride</keyword>
<comment type="similarity">
    <text evidence="5 6">Belongs to the anion channel-forming bestrophin (TC 1.A.46) family. Calcium-sensitive chloride channel subfamily.</text>
</comment>
<protein>
    <recommendedName>
        <fullName evidence="6">Bestrophin homolog</fullName>
    </recommendedName>
</protein>
<dbReference type="PANTHER" id="PTHR10736">
    <property type="entry name" value="BESTROPHIN"/>
    <property type="match status" value="1"/>
</dbReference>
<dbReference type="WBParaSite" id="jg10919">
    <property type="protein sequence ID" value="jg10919"/>
    <property type="gene ID" value="jg10919"/>
</dbReference>
<name>A0A915CPU0_9BILA</name>
<evidence type="ECO:0000256" key="7">
    <source>
        <dbReference type="SAM" id="MobiDB-lite"/>
    </source>
</evidence>
<dbReference type="InterPro" id="IPR000615">
    <property type="entry name" value="Bestrophin"/>
</dbReference>
<evidence type="ECO:0000256" key="5">
    <source>
        <dbReference type="ARBA" id="ARBA00034769"/>
    </source>
</evidence>
<accession>A0A915CPU0</accession>
<feature type="compositionally biased region" description="Basic and acidic residues" evidence="7">
    <location>
        <begin position="313"/>
        <end position="328"/>
    </location>
</feature>
<keyword evidence="2" id="KW-0812">Transmembrane</keyword>
<keyword evidence="4" id="KW-0472">Membrane</keyword>
<evidence type="ECO:0000256" key="2">
    <source>
        <dbReference type="ARBA" id="ARBA00022692"/>
    </source>
</evidence>
<keyword evidence="6" id="KW-0813">Transport</keyword>
<evidence type="ECO:0000313" key="9">
    <source>
        <dbReference type="WBParaSite" id="jg10919"/>
    </source>
</evidence>
<dbReference type="InterPro" id="IPR021134">
    <property type="entry name" value="Bestrophin-like"/>
</dbReference>